<dbReference type="InterPro" id="IPR036028">
    <property type="entry name" value="SH3-like_dom_sf"/>
</dbReference>
<dbReference type="CDD" id="cd00071">
    <property type="entry name" value="GMPK"/>
    <property type="match status" value="1"/>
</dbReference>
<keyword evidence="2" id="KW-0728">SH3 domain</keyword>
<evidence type="ECO:0000256" key="1">
    <source>
        <dbReference type="ARBA" id="ARBA00007014"/>
    </source>
</evidence>
<dbReference type="FunFam" id="3.30.63.10:FF:000002">
    <property type="entry name" value="Guanylate kinase 1"/>
    <property type="match status" value="1"/>
</dbReference>
<evidence type="ECO:0000256" key="2">
    <source>
        <dbReference type="ARBA" id="ARBA00022443"/>
    </source>
</evidence>
<dbReference type="SUPFAM" id="SSF50044">
    <property type="entry name" value="SH3-domain"/>
    <property type="match status" value="1"/>
</dbReference>
<dbReference type="InterPro" id="IPR027417">
    <property type="entry name" value="P-loop_NTPase"/>
</dbReference>
<proteinExistence type="inferred from homology"/>
<dbReference type="InterPro" id="IPR001478">
    <property type="entry name" value="PDZ"/>
</dbReference>
<dbReference type="InterPro" id="IPR050716">
    <property type="entry name" value="MAGUK"/>
</dbReference>
<dbReference type="GO" id="GO:0005911">
    <property type="term" value="C:cell-cell junction"/>
    <property type="evidence" value="ECO:0007669"/>
    <property type="project" value="UniProtKB-ARBA"/>
</dbReference>
<accession>A0A7R8W8U6</accession>
<dbReference type="InterPro" id="IPR008145">
    <property type="entry name" value="GK/Ca_channel_bsu"/>
</dbReference>
<gene>
    <name evidence="4" type="ORF">CTOB1V02_LOCUS5002</name>
</gene>
<dbReference type="CDD" id="cd06798">
    <property type="entry name" value="PDZ_MPP5-like"/>
    <property type="match status" value="1"/>
</dbReference>
<dbReference type="Pfam" id="PF00625">
    <property type="entry name" value="Guanylate_kin"/>
    <property type="match status" value="1"/>
</dbReference>
<dbReference type="SMART" id="SM00326">
    <property type="entry name" value="SH3"/>
    <property type="match status" value="1"/>
</dbReference>
<sequence length="515" mass="58992">MKKKVGGYRAQQRNHARGGQVVVTILESLPKQSLLGSELSSLLQGHLFSHLSSVHDRLAQREPVPLMTPEEELLDRASHYTDDSVKIVRIDKTSEPLGATVRNEGDAVVIARVVRGGAAERSGLLHEGDEILEVNGVEMRGRSVNEVCDILAGMQGTLTFLVIPCAVVREERNYHRQNAPPVVHMRALFDYDPEEDLYIPCRELGISFSKGDILHIRSQEDPNWWQAFREGEEDHALAGLIPSKSFQEQREALKQSLVGEERSLGEKGHLKSSTLLCAKKSSKKKKRKMYNPSQSEDEPEEILTYEEVALYFPRANRKRPVVLIGPPNIGRHELRQMLMEREADRFSAAVPHTSRPRKDSEVDGQDYHFISRLQFEQDILSRKFVEHGEFEKQYYGTSLEAIRQVVNMGKICILNLHPQSLKILKNSDLKPYVVFMAPPNLDILKRNRQKQRLPVKDEELRDLIERAREMESKYGQYLDLTLVNVDLERTYAQLLNEINLLEREPQWVPASWVDK</sequence>
<dbReference type="SUPFAM" id="SSF50156">
    <property type="entry name" value="PDZ domain-like"/>
    <property type="match status" value="1"/>
</dbReference>
<dbReference type="FunFam" id="3.40.50.300:FF:000469">
    <property type="entry name" value="MAGUK p55 subfamily member 5"/>
    <property type="match status" value="1"/>
</dbReference>
<dbReference type="PROSITE" id="PS50052">
    <property type="entry name" value="GUANYLATE_KINASE_2"/>
    <property type="match status" value="1"/>
</dbReference>
<dbReference type="Pfam" id="PF00595">
    <property type="entry name" value="PDZ"/>
    <property type="match status" value="1"/>
</dbReference>
<organism evidence="4">
    <name type="scientific">Cyprideis torosa</name>
    <dbReference type="NCBI Taxonomy" id="163714"/>
    <lineage>
        <taxon>Eukaryota</taxon>
        <taxon>Metazoa</taxon>
        <taxon>Ecdysozoa</taxon>
        <taxon>Arthropoda</taxon>
        <taxon>Crustacea</taxon>
        <taxon>Oligostraca</taxon>
        <taxon>Ostracoda</taxon>
        <taxon>Podocopa</taxon>
        <taxon>Podocopida</taxon>
        <taxon>Cytherocopina</taxon>
        <taxon>Cytheroidea</taxon>
        <taxon>Cytherideidae</taxon>
        <taxon>Cyprideis</taxon>
    </lineage>
</organism>
<dbReference type="EMBL" id="OB661032">
    <property type="protein sequence ID" value="CAD7227093.1"/>
    <property type="molecule type" value="Genomic_DNA"/>
</dbReference>
<dbReference type="PROSITE" id="PS50002">
    <property type="entry name" value="SH3"/>
    <property type="match status" value="1"/>
</dbReference>
<dbReference type="PANTHER" id="PTHR23122">
    <property type="entry name" value="MEMBRANE-ASSOCIATED GUANYLATE KINASE MAGUK"/>
    <property type="match status" value="1"/>
</dbReference>
<protein>
    <submittedName>
        <fullName evidence="4">Uncharacterized protein</fullName>
    </submittedName>
</protein>
<keyword evidence="3" id="KW-0677">Repeat</keyword>
<dbReference type="InterPro" id="IPR008144">
    <property type="entry name" value="Guanylate_kin-like_dom"/>
</dbReference>
<evidence type="ECO:0000256" key="3">
    <source>
        <dbReference type="ARBA" id="ARBA00022737"/>
    </source>
</evidence>
<dbReference type="PROSITE" id="PS50106">
    <property type="entry name" value="PDZ"/>
    <property type="match status" value="1"/>
</dbReference>
<dbReference type="Gene3D" id="3.40.50.300">
    <property type="entry name" value="P-loop containing nucleotide triphosphate hydrolases"/>
    <property type="match status" value="1"/>
</dbReference>
<dbReference type="InterPro" id="IPR020590">
    <property type="entry name" value="Guanylate_kinase_CS"/>
</dbReference>
<dbReference type="SUPFAM" id="SSF52540">
    <property type="entry name" value="P-loop containing nucleoside triphosphate hydrolases"/>
    <property type="match status" value="1"/>
</dbReference>
<dbReference type="InterPro" id="IPR036034">
    <property type="entry name" value="PDZ_sf"/>
</dbReference>
<dbReference type="SMART" id="SM00072">
    <property type="entry name" value="GuKc"/>
    <property type="match status" value="1"/>
</dbReference>
<dbReference type="Gene3D" id="2.30.42.10">
    <property type="match status" value="1"/>
</dbReference>
<dbReference type="FunFam" id="2.30.42.10:FF:000088">
    <property type="entry name" value="MAGUK p55 subfamily member 5"/>
    <property type="match status" value="1"/>
</dbReference>
<comment type="similarity">
    <text evidence="1">Belongs to the MAGUK family.</text>
</comment>
<dbReference type="InterPro" id="IPR001452">
    <property type="entry name" value="SH3_domain"/>
</dbReference>
<name>A0A7R8W8U6_9CRUS</name>
<dbReference type="CDD" id="cd12036">
    <property type="entry name" value="SH3_MPP5"/>
    <property type="match status" value="1"/>
</dbReference>
<dbReference type="GO" id="GO:0005886">
    <property type="term" value="C:plasma membrane"/>
    <property type="evidence" value="ECO:0007669"/>
    <property type="project" value="UniProtKB-ARBA"/>
</dbReference>
<reference evidence="4" key="1">
    <citation type="submission" date="2020-11" db="EMBL/GenBank/DDBJ databases">
        <authorList>
            <person name="Tran Van P."/>
        </authorList>
    </citation>
    <scope>NUCLEOTIDE SEQUENCE</scope>
</reference>
<dbReference type="AlphaFoldDB" id="A0A7R8W8U6"/>
<dbReference type="Gene3D" id="2.30.30.40">
    <property type="entry name" value="SH3 Domains"/>
    <property type="match status" value="1"/>
</dbReference>
<evidence type="ECO:0000313" key="4">
    <source>
        <dbReference type="EMBL" id="CAD7227093.1"/>
    </source>
</evidence>
<dbReference type="Pfam" id="PF07653">
    <property type="entry name" value="SH3_2"/>
    <property type="match status" value="1"/>
</dbReference>
<dbReference type="SMART" id="SM00228">
    <property type="entry name" value="PDZ"/>
    <property type="match status" value="1"/>
</dbReference>
<dbReference type="PROSITE" id="PS00856">
    <property type="entry name" value="GUANYLATE_KINASE_1"/>
    <property type="match status" value="1"/>
</dbReference>
<dbReference type="OrthoDB" id="43580at2759"/>
<dbReference type="InterPro" id="IPR035601">
    <property type="entry name" value="MPP5_SH3"/>
</dbReference>